<dbReference type="OrthoDB" id="9776077at2"/>
<dbReference type="GO" id="GO:0016772">
    <property type="term" value="F:transferase activity, transferring phosphorus-containing groups"/>
    <property type="evidence" value="ECO:0007669"/>
    <property type="project" value="InterPro"/>
</dbReference>
<dbReference type="InterPro" id="IPR047141">
    <property type="entry name" value="Stealth"/>
</dbReference>
<dbReference type="InterPro" id="IPR031357">
    <property type="entry name" value="Stealth_CR3"/>
</dbReference>
<comment type="similarity">
    <text evidence="1">Belongs to the stealth family.</text>
</comment>
<dbReference type="PATRIC" id="fig|29311.18.peg.748"/>
<dbReference type="PANTHER" id="PTHR24045:SF0">
    <property type="entry name" value="N-ACETYLGLUCOSAMINE-1-PHOSPHOTRANSFERASE SUBUNITS ALPHA_BETA"/>
    <property type="match status" value="1"/>
</dbReference>
<evidence type="ECO:0000256" key="3">
    <source>
        <dbReference type="ARBA" id="ARBA00023169"/>
    </source>
</evidence>
<dbReference type="PANTHER" id="PTHR24045">
    <property type="match status" value="1"/>
</dbReference>
<organism evidence="8 9">
    <name type="scientific">Mycobacterium haemophilum</name>
    <dbReference type="NCBI Taxonomy" id="29311"/>
    <lineage>
        <taxon>Bacteria</taxon>
        <taxon>Bacillati</taxon>
        <taxon>Actinomycetota</taxon>
        <taxon>Actinomycetes</taxon>
        <taxon>Mycobacteriales</taxon>
        <taxon>Mycobacteriaceae</taxon>
        <taxon>Mycobacterium</taxon>
    </lineage>
</organism>
<evidence type="ECO:0000313" key="9">
    <source>
        <dbReference type="Proteomes" id="UP000036334"/>
    </source>
</evidence>
<dbReference type="AlphaFoldDB" id="A0A0I9U8G8"/>
<evidence type="ECO:0000256" key="1">
    <source>
        <dbReference type="ARBA" id="ARBA00007583"/>
    </source>
</evidence>
<feature type="domain" description="Stealth protein CR3 conserved region 3" evidence="6">
    <location>
        <begin position="389"/>
        <end position="435"/>
    </location>
</feature>
<dbReference type="Proteomes" id="UP000036334">
    <property type="component" value="Unassembled WGS sequence"/>
</dbReference>
<dbReference type="InterPro" id="IPR031358">
    <property type="entry name" value="Stealth_CR1"/>
</dbReference>
<evidence type="ECO:0000259" key="7">
    <source>
        <dbReference type="Pfam" id="PF17103"/>
    </source>
</evidence>
<name>A0A0I9U8G8_9MYCO</name>
<dbReference type="InterPro" id="IPR031356">
    <property type="entry name" value="Stealth_CR4"/>
</dbReference>
<gene>
    <name evidence="8" type="ORF">ABH38_03315</name>
</gene>
<protein>
    <submittedName>
        <fullName evidence="8">Sugar phosphotransferase</fullName>
    </submittedName>
</protein>
<dbReference type="RefSeq" id="WP_047315186.1">
    <property type="nucleotide sequence ID" value="NZ_LDPQ01000011.1"/>
</dbReference>
<keyword evidence="3" id="KW-0270">Exopolysaccharide synthesis</keyword>
<dbReference type="Pfam" id="PF17101">
    <property type="entry name" value="Stealth_CR1"/>
    <property type="match status" value="1"/>
</dbReference>
<dbReference type="EMBL" id="LDPR01000002">
    <property type="protein sequence ID" value="KLO38454.1"/>
    <property type="molecule type" value="Genomic_DNA"/>
</dbReference>
<dbReference type="Pfam" id="PF17102">
    <property type="entry name" value="Stealth_CR3"/>
    <property type="match status" value="1"/>
</dbReference>
<dbReference type="InterPro" id="IPR021520">
    <property type="entry name" value="Stealth_CR2"/>
</dbReference>
<keyword evidence="9" id="KW-1185">Reference proteome</keyword>
<feature type="domain" description="Stealth protein CR1 conserved region 1" evidence="5">
    <location>
        <begin position="201"/>
        <end position="223"/>
    </location>
</feature>
<feature type="domain" description="Stealth protein CR4 conserved region 4" evidence="7">
    <location>
        <begin position="465"/>
        <end position="518"/>
    </location>
</feature>
<dbReference type="Pfam" id="PF11380">
    <property type="entry name" value="Stealth_CR2"/>
    <property type="match status" value="1"/>
</dbReference>
<sequence length="542" mass="61866">MSKIVSREDDRPVRRTLDPIIVTRQGKVARLESSLTPHEAQIEDLIFLRKALHRADIPFLLIRNHKNRPVLAVNIELRPAVERALVTACASEPMYAKTIDERRVSPVLVAKGQLSQSIDPRIVRLYRRRIAPGGFRFGPRFSVELQFWAFEETLIRCPLENSLTRKVLPRKEITPATVKLYGYKWQTIEGMFTPHASDVRFDIDLVFSWVDGSDPEFRARRAAQMSHHVVGEGDDADARIRQIDELKYALRSVNMFAPWIRRIFIATDSAPPAWLADHPMITIVPAEDHFSDRSALPTYNSHAVESQLHRIPDLSEHFLYSNDDMFFGRPLKASMFFSPGGVTRFIEAKTRIGLGTNDPTRSGFENAARVNRQLLLQRFGQLITRHLEHTAVPLRKSVLIEMEREFPDEFARTQASAFRSGTDISVTNSLYHYYALMTGRAVQQEKAKVLYVDTTSYAGLDLLPELRKRRNYDFFCLNDGSFPEVPATERAERVVSFLERYFPIPAPWEKVATDVNRRDFASPTVSASLVDGQTANPAQTAR</sequence>
<keyword evidence="2 8" id="KW-0808">Transferase</keyword>
<evidence type="ECO:0000313" key="8">
    <source>
        <dbReference type="EMBL" id="KLO38454.1"/>
    </source>
</evidence>
<reference evidence="8 9" key="1">
    <citation type="submission" date="2015-05" db="EMBL/GenBank/DDBJ databases">
        <title>Genome sequence of Mycobacterium haemophilum.</title>
        <authorList>
            <person name="Greninger A.L."/>
            <person name="Cunningham G."/>
            <person name="Miller S."/>
        </authorList>
    </citation>
    <scope>NUCLEOTIDE SEQUENCE [LARGE SCALE GENOMIC DNA]</scope>
    <source>
        <strain evidence="9">UC1</strain>
    </source>
</reference>
<proteinExistence type="inferred from homology"/>
<dbReference type="STRING" id="1202450.B586_05355"/>
<comment type="caution">
    <text evidence="8">The sequence shown here is derived from an EMBL/GenBank/DDBJ whole genome shotgun (WGS) entry which is preliminary data.</text>
</comment>
<evidence type="ECO:0000259" key="5">
    <source>
        <dbReference type="Pfam" id="PF17101"/>
    </source>
</evidence>
<evidence type="ECO:0000256" key="2">
    <source>
        <dbReference type="ARBA" id="ARBA00022679"/>
    </source>
</evidence>
<evidence type="ECO:0000259" key="6">
    <source>
        <dbReference type="Pfam" id="PF17102"/>
    </source>
</evidence>
<accession>A0A0I9U8G8</accession>
<evidence type="ECO:0000259" key="4">
    <source>
        <dbReference type="Pfam" id="PF11380"/>
    </source>
</evidence>
<dbReference type="GO" id="GO:0000271">
    <property type="term" value="P:polysaccharide biosynthetic process"/>
    <property type="evidence" value="ECO:0007669"/>
    <property type="project" value="UniProtKB-KW"/>
</dbReference>
<dbReference type="Pfam" id="PF17103">
    <property type="entry name" value="Stealth_CR4"/>
    <property type="match status" value="1"/>
</dbReference>
<feature type="domain" description="Stealth protein CR2 conserved region 2" evidence="4">
    <location>
        <begin position="239"/>
        <end position="343"/>
    </location>
</feature>